<evidence type="ECO:0000256" key="5">
    <source>
        <dbReference type="SAM" id="Phobius"/>
    </source>
</evidence>
<dbReference type="GO" id="GO:0016020">
    <property type="term" value="C:membrane"/>
    <property type="evidence" value="ECO:0007669"/>
    <property type="project" value="UniProtKB-SubCell"/>
</dbReference>
<dbReference type="Gene3D" id="1.20.1080.10">
    <property type="entry name" value="Glycerol uptake facilitator protein"/>
    <property type="match status" value="1"/>
</dbReference>
<evidence type="ECO:0000256" key="2">
    <source>
        <dbReference type="ARBA" id="ARBA00022692"/>
    </source>
</evidence>
<accession>A0A840GJ82</accession>
<dbReference type="InterPro" id="IPR023271">
    <property type="entry name" value="Aquaporin-like"/>
</dbReference>
<feature type="transmembrane region" description="Helical" evidence="5">
    <location>
        <begin position="426"/>
        <end position="444"/>
    </location>
</feature>
<dbReference type="OrthoDB" id="5688397at2"/>
<feature type="transmembrane region" description="Helical" evidence="5">
    <location>
        <begin position="659"/>
        <end position="685"/>
    </location>
</feature>
<feature type="transmembrane region" description="Helical" evidence="5">
    <location>
        <begin position="537"/>
        <end position="558"/>
    </location>
</feature>
<keyword evidence="3 5" id="KW-1133">Transmembrane helix</keyword>
<evidence type="ECO:0000313" key="7">
    <source>
        <dbReference type="Proteomes" id="UP000587070"/>
    </source>
</evidence>
<feature type="transmembrane region" description="Helical" evidence="5">
    <location>
        <begin position="391"/>
        <end position="414"/>
    </location>
</feature>
<comment type="caution">
    <text evidence="6">The sequence shown here is derived from an EMBL/GenBank/DDBJ whole genome shotgun (WGS) entry which is preliminary data.</text>
</comment>
<keyword evidence="2 5" id="KW-0812">Transmembrane</keyword>
<feature type="transmembrane region" description="Helical" evidence="5">
    <location>
        <begin position="488"/>
        <end position="510"/>
    </location>
</feature>
<organism evidence="6 7">
    <name type="scientific">Rhodocyclus tenuis</name>
    <name type="common">Rhodospirillum tenue</name>
    <dbReference type="NCBI Taxonomy" id="1066"/>
    <lineage>
        <taxon>Bacteria</taxon>
        <taxon>Pseudomonadati</taxon>
        <taxon>Pseudomonadota</taxon>
        <taxon>Betaproteobacteria</taxon>
        <taxon>Rhodocyclales</taxon>
        <taxon>Rhodocyclaceae</taxon>
        <taxon>Rhodocyclus</taxon>
    </lineage>
</organism>
<comment type="subcellular location">
    <subcellularLocation>
        <location evidence="1">Membrane</location>
        <topology evidence="1">Multi-pass membrane protein</topology>
    </subcellularLocation>
</comment>
<dbReference type="InterPro" id="IPR011385">
    <property type="entry name" value="Site-sp_rcmbase"/>
</dbReference>
<sequence>MEQTLQGFAAFGQAAGDNDGTAASSMRSAAASELFVALVDHLRPRRAGDIEAARRNVQALCFLLGERPALRAGVCAAIRLLGQTHRHSELYAASGILPNTGFFSEAFRRIGHKLLPDVLDPGLLRSVLRRVFHRPSDRRWVLGVGEECWLQLIDALRFGEDASSALPGVGARGPATTGETVSATAARAVAATPPRAYSEMLHSLRVVSTWIAALGCEPELLRLVPSLADPASEQSHQSPFIAQNAELLAYLERLSSNGRAAGIDAPIAADSDDRQLRVLLGQCHDVIARIHRRAARDGASIRLTYHLQRLEQLINRCEQLLGIVAVWHADPGGRAVQAALLRLFMQLVADECQRNELRPHWRQNVELLSLRVTENAGSHGEHYITDTRAEYFAMARSAMIGGFIIAFMACFKILLGKLGLPPATAALAYCLNYGLGFCLIHVLHGSVATKQPAMTANAIAARISQAGGKVRDLEALTGLIASTVRSQIVAILGNIGIAIPLSAILAFAWLSATGTPLADADKSAHLLAEQHLYESGAVFYAAIAGVCLFLAGLISGYFDNYAAYNRIPQRLLQLNWPRRLFGEARMQRVAAYIGDNLGALAGNLLFGFLLGGTTVIGVLFGLPLDIRHVAFSSAFIGISTVGGAFASPTELAATLIPDVWAVLWAVLGVAAIGATNLLVSFALALNVALRARKVSDAQWRHLAGSLLRHLFRRPRDFFLPPKASAPEAA</sequence>
<protein>
    <submittedName>
        <fullName evidence="6">Site-specific recombinase</fullName>
    </submittedName>
</protein>
<dbReference type="RefSeq" id="WP_153116350.1">
    <property type="nucleotide sequence ID" value="NZ_JACIGE010000011.1"/>
</dbReference>
<evidence type="ECO:0000256" key="3">
    <source>
        <dbReference type="ARBA" id="ARBA00022989"/>
    </source>
</evidence>
<dbReference type="AlphaFoldDB" id="A0A840GJ82"/>
<dbReference type="PIRSF" id="PIRSF015380">
    <property type="entry name" value="Site-sp_rcmb"/>
    <property type="match status" value="1"/>
</dbReference>
<keyword evidence="7" id="KW-1185">Reference proteome</keyword>
<dbReference type="Proteomes" id="UP000587070">
    <property type="component" value="Unassembled WGS sequence"/>
</dbReference>
<dbReference type="Pfam" id="PF10136">
    <property type="entry name" value="SpecificRecomb"/>
    <property type="match status" value="1"/>
</dbReference>
<proteinExistence type="predicted"/>
<reference evidence="6 7" key="1">
    <citation type="submission" date="2020-08" db="EMBL/GenBank/DDBJ databases">
        <title>Genome sequencing of Purple Non-Sulfur Bacteria from various extreme environments.</title>
        <authorList>
            <person name="Mayer M."/>
        </authorList>
    </citation>
    <scope>NUCLEOTIDE SEQUENCE [LARGE SCALE GENOMIC DNA]</scope>
    <source>
        <strain evidence="6 7">2761</strain>
    </source>
</reference>
<feature type="transmembrane region" description="Helical" evidence="5">
    <location>
        <begin position="604"/>
        <end position="622"/>
    </location>
</feature>
<name>A0A840GJ82_RHOTE</name>
<evidence type="ECO:0000313" key="6">
    <source>
        <dbReference type="EMBL" id="MBB4248502.1"/>
    </source>
</evidence>
<feature type="transmembrane region" description="Helical" evidence="5">
    <location>
        <begin position="629"/>
        <end position="647"/>
    </location>
</feature>
<evidence type="ECO:0000256" key="1">
    <source>
        <dbReference type="ARBA" id="ARBA00004141"/>
    </source>
</evidence>
<gene>
    <name evidence="6" type="ORF">GGD90_002894</name>
</gene>
<evidence type="ECO:0000256" key="4">
    <source>
        <dbReference type="ARBA" id="ARBA00023136"/>
    </source>
</evidence>
<keyword evidence="4 5" id="KW-0472">Membrane</keyword>
<dbReference type="EMBL" id="JACIGE010000011">
    <property type="protein sequence ID" value="MBB4248502.1"/>
    <property type="molecule type" value="Genomic_DNA"/>
</dbReference>